<dbReference type="OrthoDB" id="4978993at2"/>
<feature type="compositionally biased region" description="Gly residues" evidence="1">
    <location>
        <begin position="132"/>
        <end position="143"/>
    </location>
</feature>
<keyword evidence="3" id="KW-1185">Reference proteome</keyword>
<dbReference type="Proteomes" id="UP000265325">
    <property type="component" value="Unassembled WGS sequence"/>
</dbReference>
<accession>A0A2P2GQY4</accession>
<feature type="region of interest" description="Disordered" evidence="1">
    <location>
        <begin position="85"/>
        <end position="270"/>
    </location>
</feature>
<dbReference type="EMBL" id="LAQS01000018">
    <property type="protein sequence ID" value="KKZ73285.1"/>
    <property type="molecule type" value="Genomic_DNA"/>
</dbReference>
<proteinExistence type="predicted"/>
<dbReference type="AlphaFoldDB" id="A0A2P2GQY4"/>
<feature type="compositionally biased region" description="Gly residues" evidence="1">
    <location>
        <begin position="151"/>
        <end position="161"/>
    </location>
</feature>
<evidence type="ECO:0008006" key="4">
    <source>
        <dbReference type="Google" id="ProtNLM"/>
    </source>
</evidence>
<evidence type="ECO:0000313" key="3">
    <source>
        <dbReference type="Proteomes" id="UP000265325"/>
    </source>
</evidence>
<evidence type="ECO:0000256" key="1">
    <source>
        <dbReference type="SAM" id="MobiDB-lite"/>
    </source>
</evidence>
<sequence length="398" mass="39923">MRCPECLRTQRYAPPAFPCVCGTPIAPPVTQDAPAEPVTHRNWAEEWVTVLCPTCARPSDWPHPELGCACGAVLRVPVRGMIDAGMADPGMADPGTDDAGTDEGLNPDGGVDGDGGAGPDPGPGPNGDSGRDGSGSGSGGGNGPEAAVGPTGTGPGSGSPVGPGSSAGPRSDRTPAHRTPQDTAAHGGESPADTGPPGAGGAPPAPEAGHRPAVRSGSALPRPTASPGPGPEPGHEPDGYPSFTERHPAPWAGSHPDAHPGAHPAHPALPARPAFRPVTIRTARDAVAASAGYLRWLGFRDVVQPEERSAVAVDLRGPGLVAQVDPSTRPTGLRAVECLWLNGLSNGSTSVCFSLAGYTPEAHERAEGLGIPLFVLDLTGTPQPVNAPADLLIDTGAA</sequence>
<comment type="caution">
    <text evidence="2">The sequence shown here is derived from an EMBL/GenBank/DDBJ whole genome shotgun (WGS) entry which is preliminary data.</text>
</comment>
<feature type="compositionally biased region" description="Gly residues" evidence="1">
    <location>
        <begin position="110"/>
        <end position="119"/>
    </location>
</feature>
<feature type="compositionally biased region" description="Basic and acidic residues" evidence="1">
    <location>
        <begin position="233"/>
        <end position="248"/>
    </location>
</feature>
<name>A0A2P2GQY4_STREW</name>
<evidence type="ECO:0000313" key="2">
    <source>
        <dbReference type="EMBL" id="KKZ73285.1"/>
    </source>
</evidence>
<gene>
    <name evidence="2" type="ORF">VO63_13870</name>
</gene>
<reference evidence="2 3" key="1">
    <citation type="submission" date="2015-05" db="EMBL/GenBank/DDBJ databases">
        <title>Draft Genome assembly of Streptomyces showdoensis.</title>
        <authorList>
            <person name="Thapa K.K."/>
            <person name="Metsa-Ketela M."/>
        </authorList>
    </citation>
    <scope>NUCLEOTIDE SEQUENCE [LARGE SCALE GENOMIC DNA]</scope>
    <source>
        <strain evidence="2 3">ATCC 15227</strain>
    </source>
</reference>
<feature type="compositionally biased region" description="Low complexity" evidence="1">
    <location>
        <begin position="259"/>
        <end position="270"/>
    </location>
</feature>
<organism evidence="2 3">
    <name type="scientific">Streptomyces showdoensis</name>
    <dbReference type="NCBI Taxonomy" id="68268"/>
    <lineage>
        <taxon>Bacteria</taxon>
        <taxon>Bacillati</taxon>
        <taxon>Actinomycetota</taxon>
        <taxon>Actinomycetes</taxon>
        <taxon>Kitasatosporales</taxon>
        <taxon>Streptomycetaceae</taxon>
        <taxon>Streptomyces</taxon>
    </lineage>
</organism>
<protein>
    <recommendedName>
        <fullName evidence="4">Restriction endonuclease type IV Mrr domain-containing protein</fullName>
    </recommendedName>
</protein>